<dbReference type="InterPro" id="IPR051271">
    <property type="entry name" value="2C-system_Tx_regulators"/>
</dbReference>
<name>A0ABN8AC22_9BACI</name>
<dbReference type="Gene3D" id="3.40.50.2300">
    <property type="match status" value="1"/>
</dbReference>
<evidence type="ECO:0000256" key="5">
    <source>
        <dbReference type="ARBA" id="ARBA00023015"/>
    </source>
</evidence>
<dbReference type="Proteomes" id="UP000789833">
    <property type="component" value="Unassembled WGS sequence"/>
</dbReference>
<organism evidence="11 12">
    <name type="scientific">Sutcliffiella rhizosphaerae</name>
    <dbReference type="NCBI Taxonomy" id="2880967"/>
    <lineage>
        <taxon>Bacteria</taxon>
        <taxon>Bacillati</taxon>
        <taxon>Bacillota</taxon>
        <taxon>Bacilli</taxon>
        <taxon>Bacillales</taxon>
        <taxon>Bacillaceae</taxon>
        <taxon>Sutcliffiella</taxon>
    </lineage>
</organism>
<protein>
    <submittedName>
        <fullName evidence="11">Transcriptional regulatory protein CitT</fullName>
    </submittedName>
</protein>
<dbReference type="InterPro" id="IPR048714">
    <property type="entry name" value="DpiA-like_HTH"/>
</dbReference>
<feature type="modified residue" description="4-aspartylphosphate" evidence="9">
    <location>
        <position position="53"/>
    </location>
</feature>
<evidence type="ECO:0000256" key="1">
    <source>
        <dbReference type="ARBA" id="ARBA00004496"/>
    </source>
</evidence>
<gene>
    <name evidence="11" type="primary">citT</name>
    <name evidence="11" type="ORF">BACCIP111883_03559</name>
</gene>
<dbReference type="InterPro" id="IPR001789">
    <property type="entry name" value="Sig_transdc_resp-reg_receiver"/>
</dbReference>
<evidence type="ECO:0000256" key="6">
    <source>
        <dbReference type="ARBA" id="ARBA00023125"/>
    </source>
</evidence>
<reference evidence="11 12" key="1">
    <citation type="submission" date="2021-10" db="EMBL/GenBank/DDBJ databases">
        <authorList>
            <person name="Criscuolo A."/>
        </authorList>
    </citation>
    <scope>NUCLEOTIDE SEQUENCE [LARGE SCALE GENOMIC DNA]</scope>
    <source>
        <strain evidence="12">CIP 111883</strain>
    </source>
</reference>
<dbReference type="InterPro" id="IPR024187">
    <property type="entry name" value="Sig_transdc_resp-reg_cit/mal"/>
</dbReference>
<dbReference type="PIRSF" id="PIRSF006171">
    <property type="entry name" value="RR_citrat_malat"/>
    <property type="match status" value="1"/>
</dbReference>
<proteinExistence type="predicted"/>
<evidence type="ECO:0000256" key="2">
    <source>
        <dbReference type="ARBA" id="ARBA00022490"/>
    </source>
</evidence>
<keyword evidence="8" id="KW-0804">Transcription</keyword>
<comment type="subcellular location">
    <subcellularLocation>
        <location evidence="1">Cytoplasm</location>
    </subcellularLocation>
</comment>
<keyword evidence="2" id="KW-0963">Cytoplasm</keyword>
<sequence length="225" mass="25543">MNVLVAEDDYRVADIHCQYLLGLQGINDVKRVATAKEMLLEVEKWKPDLVLLDVYLPDELGVDMITQLKKICPTLQVILITAATDMEILRKAYQVGIVDYLVKPIALERLAEAVEKAEKNQQILQSNDEITQRLADKLFRLQPTRQTGAQDLPKGIDQITLEKVKELLQEQEEGITAEALGQLLGASRTTSRRYLEYLISIKEARAELVYGIVGRPERKYLLPNK</sequence>
<dbReference type="PROSITE" id="PS50110">
    <property type="entry name" value="RESPONSE_REGULATORY"/>
    <property type="match status" value="1"/>
</dbReference>
<evidence type="ECO:0000313" key="12">
    <source>
        <dbReference type="Proteomes" id="UP000789833"/>
    </source>
</evidence>
<keyword evidence="12" id="KW-1185">Reference proteome</keyword>
<evidence type="ECO:0000256" key="4">
    <source>
        <dbReference type="ARBA" id="ARBA00023012"/>
    </source>
</evidence>
<feature type="domain" description="Response regulatory" evidence="10">
    <location>
        <begin position="2"/>
        <end position="118"/>
    </location>
</feature>
<keyword evidence="6" id="KW-0238">DNA-binding</keyword>
<dbReference type="PANTHER" id="PTHR45526:SF6">
    <property type="entry name" value="TRANSCRIPTIONAL REGULATORY PROTEIN CITT"/>
    <property type="match status" value="1"/>
</dbReference>
<keyword evidence="4" id="KW-0902">Two-component regulatory system</keyword>
<evidence type="ECO:0000256" key="7">
    <source>
        <dbReference type="ARBA" id="ARBA00023159"/>
    </source>
</evidence>
<evidence type="ECO:0000256" key="8">
    <source>
        <dbReference type="ARBA" id="ARBA00023163"/>
    </source>
</evidence>
<dbReference type="Pfam" id="PF20714">
    <property type="entry name" value="HTH_64"/>
    <property type="match status" value="1"/>
</dbReference>
<dbReference type="Pfam" id="PF00072">
    <property type="entry name" value="Response_reg"/>
    <property type="match status" value="1"/>
</dbReference>
<dbReference type="InterPro" id="IPR011006">
    <property type="entry name" value="CheY-like_superfamily"/>
</dbReference>
<dbReference type="SUPFAM" id="SSF52172">
    <property type="entry name" value="CheY-like"/>
    <property type="match status" value="1"/>
</dbReference>
<keyword evidence="7" id="KW-0010">Activator</keyword>
<dbReference type="RefSeq" id="WP_230503593.1">
    <property type="nucleotide sequence ID" value="NZ_CAKJTJ010000026.1"/>
</dbReference>
<evidence type="ECO:0000259" key="10">
    <source>
        <dbReference type="PROSITE" id="PS50110"/>
    </source>
</evidence>
<accession>A0ABN8AC22</accession>
<evidence type="ECO:0000256" key="3">
    <source>
        <dbReference type="ARBA" id="ARBA00022553"/>
    </source>
</evidence>
<evidence type="ECO:0000256" key="9">
    <source>
        <dbReference type="PROSITE-ProRule" id="PRU00169"/>
    </source>
</evidence>
<dbReference type="PANTHER" id="PTHR45526">
    <property type="entry name" value="TRANSCRIPTIONAL REGULATORY PROTEIN DPIA"/>
    <property type="match status" value="1"/>
</dbReference>
<dbReference type="SMART" id="SM00448">
    <property type="entry name" value="REC"/>
    <property type="match status" value="1"/>
</dbReference>
<evidence type="ECO:0000313" key="11">
    <source>
        <dbReference type="EMBL" id="CAG9622768.1"/>
    </source>
</evidence>
<keyword evidence="3 9" id="KW-0597">Phosphoprotein</keyword>
<dbReference type="EMBL" id="CAKJTJ010000026">
    <property type="protein sequence ID" value="CAG9622768.1"/>
    <property type="molecule type" value="Genomic_DNA"/>
</dbReference>
<comment type="caution">
    <text evidence="11">The sequence shown here is derived from an EMBL/GenBank/DDBJ whole genome shotgun (WGS) entry which is preliminary data.</text>
</comment>
<keyword evidence="5" id="KW-0805">Transcription regulation</keyword>